<dbReference type="CDD" id="cd00093">
    <property type="entry name" value="HTH_XRE"/>
    <property type="match status" value="1"/>
</dbReference>
<protein>
    <submittedName>
        <fullName evidence="6">Helix-turn-helix domain-containing protein</fullName>
    </submittedName>
</protein>
<reference evidence="6 7" key="1">
    <citation type="submission" date="2022-08" db="EMBL/GenBank/DDBJ databases">
        <title>Proteogenomics of the novel Dehalobacterium formicoaceticum strain EZ94 highlights a key role of methyltransferases during anaerobic dichloromethane degradation.</title>
        <authorList>
            <person name="Wasmund K."/>
        </authorList>
    </citation>
    <scope>NUCLEOTIDE SEQUENCE [LARGE SCALE GENOMIC DNA]</scope>
    <source>
        <strain evidence="6 7">EZ94</strain>
    </source>
</reference>
<dbReference type="PROSITE" id="PS50943">
    <property type="entry name" value="HTH_CROC1"/>
    <property type="match status" value="1"/>
</dbReference>
<evidence type="ECO:0000259" key="5">
    <source>
        <dbReference type="PROSITE" id="PS50943"/>
    </source>
</evidence>
<accession>A0ABT1Y1I8</accession>
<gene>
    <name evidence="6" type="ORF">NVS47_02445</name>
</gene>
<dbReference type="InterPro" id="IPR010982">
    <property type="entry name" value="Lambda_DNA-bd_dom_sf"/>
</dbReference>
<dbReference type="SMART" id="SM00530">
    <property type="entry name" value="HTH_XRE"/>
    <property type="match status" value="1"/>
</dbReference>
<dbReference type="SUPFAM" id="SSF51306">
    <property type="entry name" value="LexA/Signal peptidase"/>
    <property type="match status" value="1"/>
</dbReference>
<feature type="region of interest" description="Disordered" evidence="4">
    <location>
        <begin position="65"/>
        <end position="85"/>
    </location>
</feature>
<evidence type="ECO:0000256" key="3">
    <source>
        <dbReference type="ARBA" id="ARBA00023163"/>
    </source>
</evidence>
<dbReference type="PANTHER" id="PTHR40661:SF3">
    <property type="entry name" value="FELS-1 PROPHAGE TRANSCRIPTIONAL REGULATOR"/>
    <property type="match status" value="1"/>
</dbReference>
<evidence type="ECO:0000256" key="2">
    <source>
        <dbReference type="ARBA" id="ARBA00023125"/>
    </source>
</evidence>
<keyword evidence="1" id="KW-0805">Transcription regulation</keyword>
<dbReference type="Gene3D" id="2.10.109.10">
    <property type="entry name" value="Umud Fragment, subunit A"/>
    <property type="match status" value="1"/>
</dbReference>
<dbReference type="Pfam" id="PF01381">
    <property type="entry name" value="HTH_3"/>
    <property type="match status" value="1"/>
</dbReference>
<evidence type="ECO:0000313" key="6">
    <source>
        <dbReference type="EMBL" id="MCR6544381.1"/>
    </source>
</evidence>
<proteinExistence type="predicted"/>
<dbReference type="Proteomes" id="UP001524944">
    <property type="component" value="Unassembled WGS sequence"/>
</dbReference>
<dbReference type="PANTHER" id="PTHR40661">
    <property type="match status" value="1"/>
</dbReference>
<dbReference type="RefSeq" id="WP_257912022.1">
    <property type="nucleotide sequence ID" value="NZ_JANPWE010000001.1"/>
</dbReference>
<dbReference type="SUPFAM" id="SSF47413">
    <property type="entry name" value="lambda repressor-like DNA-binding domains"/>
    <property type="match status" value="1"/>
</dbReference>
<dbReference type="InterPro" id="IPR015927">
    <property type="entry name" value="Peptidase_S24_S26A/B/C"/>
</dbReference>
<comment type="caution">
    <text evidence="6">The sequence shown here is derived from an EMBL/GenBank/DDBJ whole genome shotgun (WGS) entry which is preliminary data.</text>
</comment>
<dbReference type="Gene3D" id="1.10.260.40">
    <property type="entry name" value="lambda repressor-like DNA-binding domains"/>
    <property type="match status" value="1"/>
</dbReference>
<evidence type="ECO:0000256" key="1">
    <source>
        <dbReference type="ARBA" id="ARBA00023015"/>
    </source>
</evidence>
<keyword evidence="3" id="KW-0804">Transcription</keyword>
<sequence length="224" mass="24975">MNRLAETISAARKKAGFSEKELAQKCGLTVSYLMQIESGKKIINEKAGEKILKVLGVQGKFFDEEKPAEEPKKTEHKPKPVPQETISVEPTESWMDALAGVIKKYPVYDMQSGKGVDFRELPLINKKVAGLHPDKILFIKVSDNDMSACRIEKGDVLTVNLTKEIMNGGIYLLEWKGQKLIRLMKKEGNKLSMGKSMNDGSVDTAELSQVEVIGRVVRNEIVIK</sequence>
<organism evidence="6 7">
    <name type="scientific">Dehalobacterium formicoaceticum</name>
    <dbReference type="NCBI Taxonomy" id="51515"/>
    <lineage>
        <taxon>Bacteria</taxon>
        <taxon>Bacillati</taxon>
        <taxon>Bacillota</taxon>
        <taxon>Clostridia</taxon>
        <taxon>Eubacteriales</taxon>
        <taxon>Peptococcaceae</taxon>
        <taxon>Dehalobacterium</taxon>
    </lineage>
</organism>
<name>A0ABT1Y1I8_9FIRM</name>
<dbReference type="InterPro" id="IPR036286">
    <property type="entry name" value="LexA/Signal_pep-like_sf"/>
</dbReference>
<dbReference type="InterPro" id="IPR001387">
    <property type="entry name" value="Cro/C1-type_HTH"/>
</dbReference>
<feature type="domain" description="HTH cro/C1-type" evidence="5">
    <location>
        <begin position="8"/>
        <end position="62"/>
    </location>
</feature>
<dbReference type="EMBL" id="JANPWE010000001">
    <property type="protein sequence ID" value="MCR6544381.1"/>
    <property type="molecule type" value="Genomic_DNA"/>
</dbReference>
<evidence type="ECO:0000313" key="7">
    <source>
        <dbReference type="Proteomes" id="UP001524944"/>
    </source>
</evidence>
<evidence type="ECO:0000256" key="4">
    <source>
        <dbReference type="SAM" id="MobiDB-lite"/>
    </source>
</evidence>
<keyword evidence="7" id="KW-1185">Reference proteome</keyword>
<keyword evidence="2" id="KW-0238">DNA-binding</keyword>
<dbReference type="Pfam" id="PF00717">
    <property type="entry name" value="Peptidase_S24"/>
    <property type="match status" value="1"/>
</dbReference>